<feature type="transmembrane region" description="Helical" evidence="1">
    <location>
        <begin position="61"/>
        <end position="84"/>
    </location>
</feature>
<evidence type="ECO:0000313" key="2">
    <source>
        <dbReference type="EMBL" id="QVL30946.1"/>
    </source>
</evidence>
<keyword evidence="1" id="KW-0472">Membrane</keyword>
<keyword evidence="1" id="KW-0812">Transmembrane</keyword>
<dbReference type="Proteomes" id="UP000676194">
    <property type="component" value="Chromosome"/>
</dbReference>
<name>A0A8E6B3A5_9BACT</name>
<dbReference type="KEGG" id="tsph:KIH39_19120"/>
<evidence type="ECO:0000256" key="1">
    <source>
        <dbReference type="SAM" id="Phobius"/>
    </source>
</evidence>
<accession>A0A8E6B3A5</accession>
<dbReference type="EMBL" id="CP074694">
    <property type="protein sequence ID" value="QVL30946.1"/>
    <property type="molecule type" value="Genomic_DNA"/>
</dbReference>
<reference evidence="2" key="1">
    <citation type="submission" date="2021-05" db="EMBL/GenBank/DDBJ databases">
        <title>Complete genome sequence of the cellulolytic planctomycete Telmatocola sphagniphila SP2T and characterization of the first cellulase from planctomycetes.</title>
        <authorList>
            <person name="Rakitin A.L."/>
            <person name="Beletsky A.V."/>
            <person name="Naumoff D.G."/>
            <person name="Kulichevskaya I.S."/>
            <person name="Mardanov A.V."/>
            <person name="Ravin N.V."/>
            <person name="Dedysh S.N."/>
        </authorList>
    </citation>
    <scope>NUCLEOTIDE SEQUENCE</scope>
    <source>
        <strain evidence="2">SP2T</strain>
    </source>
</reference>
<organism evidence="2 3">
    <name type="scientific">Telmatocola sphagniphila</name>
    <dbReference type="NCBI Taxonomy" id="1123043"/>
    <lineage>
        <taxon>Bacteria</taxon>
        <taxon>Pseudomonadati</taxon>
        <taxon>Planctomycetota</taxon>
        <taxon>Planctomycetia</taxon>
        <taxon>Gemmatales</taxon>
        <taxon>Gemmataceae</taxon>
    </lineage>
</organism>
<dbReference type="AlphaFoldDB" id="A0A8E6B3A5"/>
<protein>
    <submittedName>
        <fullName evidence="2">Uncharacterized protein</fullName>
    </submittedName>
</protein>
<evidence type="ECO:0000313" key="3">
    <source>
        <dbReference type="Proteomes" id="UP000676194"/>
    </source>
</evidence>
<gene>
    <name evidence="2" type="ORF">KIH39_19120</name>
</gene>
<feature type="transmembrane region" description="Helical" evidence="1">
    <location>
        <begin position="12"/>
        <end position="31"/>
    </location>
</feature>
<dbReference type="RefSeq" id="WP_213494828.1">
    <property type="nucleotide sequence ID" value="NZ_CP074694.1"/>
</dbReference>
<keyword evidence="1" id="KW-1133">Transmembrane helix</keyword>
<sequence length="103" mass="11562">MIAQRRLGKSALLLVMSCGIGYALSTVVANLERYQFYTVRSIVTGKTSINLIVEDPGDKDAYLMIVTFFLSLGFLLSIGILKLYSKLRVCSKSRDEPYKSMRN</sequence>
<proteinExistence type="predicted"/>
<keyword evidence="3" id="KW-1185">Reference proteome</keyword>